<dbReference type="AlphaFoldDB" id="A0A1H8DA12"/>
<gene>
    <name evidence="1" type="ORF">SAMN05216388_1001225</name>
</gene>
<dbReference type="Proteomes" id="UP000198775">
    <property type="component" value="Unassembled WGS sequence"/>
</dbReference>
<organism evidence="1 2">
    <name type="scientific">Halorientalis persicus</name>
    <dbReference type="NCBI Taxonomy" id="1367881"/>
    <lineage>
        <taxon>Archaea</taxon>
        <taxon>Methanobacteriati</taxon>
        <taxon>Methanobacteriota</taxon>
        <taxon>Stenosarchaea group</taxon>
        <taxon>Halobacteria</taxon>
        <taxon>Halobacteriales</taxon>
        <taxon>Haloarculaceae</taxon>
        <taxon>Halorientalis</taxon>
    </lineage>
</organism>
<keyword evidence="2" id="KW-1185">Reference proteome</keyword>
<evidence type="ECO:0000313" key="2">
    <source>
        <dbReference type="Proteomes" id="UP000198775"/>
    </source>
</evidence>
<proteinExistence type="predicted"/>
<dbReference type="EMBL" id="FOCX01000001">
    <property type="protein sequence ID" value="SEN04102.1"/>
    <property type="molecule type" value="Genomic_DNA"/>
</dbReference>
<evidence type="ECO:0000313" key="1">
    <source>
        <dbReference type="EMBL" id="SEN04102.1"/>
    </source>
</evidence>
<name>A0A1H8DA12_9EURY</name>
<reference evidence="2" key="1">
    <citation type="submission" date="2016-10" db="EMBL/GenBank/DDBJ databases">
        <authorList>
            <person name="Varghese N."/>
            <person name="Submissions S."/>
        </authorList>
    </citation>
    <scope>NUCLEOTIDE SEQUENCE [LARGE SCALE GENOMIC DNA]</scope>
    <source>
        <strain evidence="2">IBRC-M 10043</strain>
    </source>
</reference>
<sequence>MPDLPGPVDNWMGAATQTGIELTQEGANAGAEIVGGTLGWAGGGTADYLDDVGDAAGSAVGDQAGEFGDAALDFGEFAGNAATGTTETGADIFGDAGDALGNFTSGALNAQTLMLIGAVIVAVYLLANSEAGEAAVNAKTGGVA</sequence>
<accession>A0A1H8DA12</accession>
<protein>
    <submittedName>
        <fullName evidence="1">Uncharacterized protein</fullName>
    </submittedName>
</protein>
<dbReference type="RefSeq" id="WP_092656752.1">
    <property type="nucleotide sequence ID" value="NZ_FOCX01000001.1"/>
</dbReference>